<protein>
    <recommendedName>
        <fullName evidence="5">TetR family transcriptional regulator</fullName>
    </recommendedName>
</protein>
<dbReference type="Gene3D" id="1.10.357.10">
    <property type="entry name" value="Tetracycline Repressor, domain 2"/>
    <property type="match status" value="1"/>
</dbReference>
<dbReference type="AlphaFoldDB" id="A0A7W7MIR5"/>
<dbReference type="EMBL" id="BOMP01000169">
    <property type="protein sequence ID" value="GIE45675.1"/>
    <property type="molecule type" value="Genomic_DNA"/>
</dbReference>
<proteinExistence type="predicted"/>
<organism evidence="2 3">
    <name type="scientific">Actinoplanes lobatus</name>
    <dbReference type="NCBI Taxonomy" id="113568"/>
    <lineage>
        <taxon>Bacteria</taxon>
        <taxon>Bacillati</taxon>
        <taxon>Actinomycetota</taxon>
        <taxon>Actinomycetes</taxon>
        <taxon>Micromonosporales</taxon>
        <taxon>Micromonosporaceae</taxon>
        <taxon>Actinoplanes</taxon>
    </lineage>
</organism>
<dbReference type="EMBL" id="JACHNC010000001">
    <property type="protein sequence ID" value="MBB4751847.1"/>
    <property type="molecule type" value="Genomic_DNA"/>
</dbReference>
<dbReference type="RefSeq" id="WP_203832894.1">
    <property type="nucleotide sequence ID" value="NZ_BOMP01000169.1"/>
</dbReference>
<keyword evidence="4" id="KW-1185">Reference proteome</keyword>
<dbReference type="Proteomes" id="UP000631312">
    <property type="component" value="Unassembled WGS sequence"/>
</dbReference>
<gene>
    <name evidence="1" type="ORF">Alo02nite_85730</name>
    <name evidence="2" type="ORF">BJ964_006008</name>
</gene>
<name>A0A7W7MIR5_9ACTN</name>
<reference evidence="2 3" key="1">
    <citation type="submission" date="2020-08" db="EMBL/GenBank/DDBJ databases">
        <title>Sequencing the genomes of 1000 actinobacteria strains.</title>
        <authorList>
            <person name="Klenk H.-P."/>
        </authorList>
    </citation>
    <scope>NUCLEOTIDE SEQUENCE [LARGE SCALE GENOMIC DNA]</scope>
    <source>
        <strain evidence="2 3">DSM 43150</strain>
    </source>
</reference>
<dbReference type="Proteomes" id="UP000590511">
    <property type="component" value="Unassembled WGS sequence"/>
</dbReference>
<evidence type="ECO:0008006" key="5">
    <source>
        <dbReference type="Google" id="ProtNLM"/>
    </source>
</evidence>
<evidence type="ECO:0000313" key="2">
    <source>
        <dbReference type="EMBL" id="MBB4751847.1"/>
    </source>
</evidence>
<accession>A0A7W7MIR5</accession>
<evidence type="ECO:0000313" key="3">
    <source>
        <dbReference type="Proteomes" id="UP000590511"/>
    </source>
</evidence>
<dbReference type="SUPFAM" id="SSF48498">
    <property type="entry name" value="Tetracyclin repressor-like, C-terminal domain"/>
    <property type="match status" value="1"/>
</dbReference>
<dbReference type="InterPro" id="IPR036271">
    <property type="entry name" value="Tet_transcr_reg_TetR-rel_C_sf"/>
</dbReference>
<sequence length="73" mass="7758">MSLYHHLDGRDALLDAITESVLAGIDPPPPTGVFADDVRALAVAFRAVALRHPRCAPLVLTRQLGSFAGLRPA</sequence>
<reference evidence="1 4" key="2">
    <citation type="submission" date="2021-01" db="EMBL/GenBank/DDBJ databases">
        <title>Whole genome shotgun sequence of Actinoplanes lobatus NBRC 12513.</title>
        <authorList>
            <person name="Komaki H."/>
            <person name="Tamura T."/>
        </authorList>
    </citation>
    <scope>NUCLEOTIDE SEQUENCE [LARGE SCALE GENOMIC DNA]</scope>
    <source>
        <strain evidence="1 4">NBRC 12513</strain>
    </source>
</reference>
<comment type="caution">
    <text evidence="2">The sequence shown here is derived from an EMBL/GenBank/DDBJ whole genome shotgun (WGS) entry which is preliminary data.</text>
</comment>
<evidence type="ECO:0000313" key="4">
    <source>
        <dbReference type="Proteomes" id="UP000631312"/>
    </source>
</evidence>
<evidence type="ECO:0000313" key="1">
    <source>
        <dbReference type="EMBL" id="GIE45675.1"/>
    </source>
</evidence>